<dbReference type="Proteomes" id="UP000012089">
    <property type="component" value="Unassembled WGS sequence"/>
</dbReference>
<organism evidence="1 2">
    <name type="scientific">Leptospira interrogans serovar Zanoni str. LT2156</name>
    <dbReference type="NCBI Taxonomy" id="1001601"/>
    <lineage>
        <taxon>Bacteria</taxon>
        <taxon>Pseudomonadati</taxon>
        <taxon>Spirochaetota</taxon>
        <taxon>Spirochaetia</taxon>
        <taxon>Leptospirales</taxon>
        <taxon>Leptospiraceae</taxon>
        <taxon>Leptospira</taxon>
    </lineage>
</organism>
<sequence length="55" mass="6571">MYQEAIRFIQDITEEKLITVSASVNDEKWFYSTCIKPIEIEKEINDILLKNHIQK</sequence>
<evidence type="ECO:0000313" key="2">
    <source>
        <dbReference type="Proteomes" id="UP000012089"/>
    </source>
</evidence>
<reference evidence="1 2" key="1">
    <citation type="submission" date="2013-01" db="EMBL/GenBank/DDBJ databases">
        <authorList>
            <person name="Harkins D.M."/>
            <person name="Durkin A.S."/>
            <person name="Brinkac L.M."/>
            <person name="Haft D.H."/>
            <person name="Selengut J.D."/>
            <person name="Sanka R."/>
            <person name="DePew J."/>
            <person name="Purushe J."/>
            <person name="Tulsiani S.M."/>
            <person name="Graham G.C."/>
            <person name="Burns M.-A."/>
            <person name="Dohnt M.F."/>
            <person name="Smythe L.D."/>
            <person name="McKay D.B."/>
            <person name="Craig S.B."/>
            <person name="Vinetz J.M."/>
            <person name="Sutton G.G."/>
            <person name="Nierman W.C."/>
            <person name="Fouts D.E."/>
        </authorList>
    </citation>
    <scope>NUCLEOTIDE SEQUENCE [LARGE SCALE GENOMIC DNA]</scope>
    <source>
        <strain evidence="1 2">LT2156</strain>
    </source>
</reference>
<gene>
    <name evidence="1" type="ORF">LEP1GSC158_0713</name>
</gene>
<name>M6HDU9_LEPIR</name>
<proteinExistence type="predicted"/>
<protein>
    <submittedName>
        <fullName evidence="1">Uncharacterized protein</fullName>
    </submittedName>
</protein>
<comment type="caution">
    <text evidence="1">The sequence shown here is derived from an EMBL/GenBank/DDBJ whole genome shotgun (WGS) entry which is preliminary data.</text>
</comment>
<dbReference type="AlphaFoldDB" id="M6HDU9"/>
<accession>M6HDU9</accession>
<dbReference type="EMBL" id="AFMF02000031">
    <property type="protein sequence ID" value="EMM95498.1"/>
    <property type="molecule type" value="Genomic_DNA"/>
</dbReference>
<evidence type="ECO:0000313" key="1">
    <source>
        <dbReference type="EMBL" id="EMM95498.1"/>
    </source>
</evidence>